<evidence type="ECO:0000313" key="2">
    <source>
        <dbReference type="EMBL" id="KLV06853.1"/>
    </source>
</evidence>
<gene>
    <name evidence="2" type="ORF">ABT57_18140</name>
</gene>
<feature type="domain" description="NadR/Ttd14 AAA" evidence="1">
    <location>
        <begin position="5"/>
        <end position="173"/>
    </location>
</feature>
<proteinExistence type="predicted"/>
<dbReference type="OrthoDB" id="5638848at2"/>
<dbReference type="Gene3D" id="3.40.50.300">
    <property type="entry name" value="P-loop containing nucleotide triphosphate hydrolases"/>
    <property type="match status" value="1"/>
</dbReference>
<dbReference type="EMBL" id="LDOU01000019">
    <property type="protein sequence ID" value="KLV06853.1"/>
    <property type="molecule type" value="Genomic_DNA"/>
</dbReference>
<name>A0A0J1H545_9GAMM</name>
<dbReference type="InterPro" id="IPR027417">
    <property type="entry name" value="P-loop_NTPase"/>
</dbReference>
<sequence length="182" mass="20559">MSQNVIFTGSPGSGKTTVIQALTRRGFRCSEEVGRAVIQSQLKHGGDALPWKNKAAFRDAMVQAELNNYNAYQALQNTIIFDTVFFDRSIIDCVGYSNLENLSVPVELDVLCQSLTYHKQVFIFPPWEAIFTNDAERKQDYAEAVRTYEAMVATYTQYGYTLIEVPKVPVTQRVAFILDRLA</sequence>
<reference evidence="2 3" key="1">
    <citation type="submission" date="2015-05" db="EMBL/GenBank/DDBJ databases">
        <title>Photobacterium galathea sp. nov.</title>
        <authorList>
            <person name="Machado H."/>
            <person name="Gram L."/>
        </authorList>
    </citation>
    <scope>NUCLEOTIDE SEQUENCE [LARGE SCALE GENOMIC DNA]</scope>
    <source>
        <strain evidence="2 3">DSM 22954</strain>
    </source>
</reference>
<evidence type="ECO:0000313" key="3">
    <source>
        <dbReference type="Proteomes" id="UP000035909"/>
    </source>
</evidence>
<dbReference type="SUPFAM" id="SSF52540">
    <property type="entry name" value="P-loop containing nucleoside triphosphate hydrolases"/>
    <property type="match status" value="1"/>
</dbReference>
<dbReference type="PATRIC" id="fig|320778.3.peg.3944"/>
<dbReference type="RefSeq" id="WP_047886682.1">
    <property type="nucleotide sequence ID" value="NZ_CP071325.1"/>
</dbReference>
<dbReference type="InterPro" id="IPR038727">
    <property type="entry name" value="NadR/Ttd14_AAA_dom"/>
</dbReference>
<evidence type="ECO:0000259" key="1">
    <source>
        <dbReference type="Pfam" id="PF13521"/>
    </source>
</evidence>
<keyword evidence="2" id="KW-0547">Nucleotide-binding</keyword>
<dbReference type="GO" id="GO:0005524">
    <property type="term" value="F:ATP binding"/>
    <property type="evidence" value="ECO:0007669"/>
    <property type="project" value="UniProtKB-KW"/>
</dbReference>
<keyword evidence="2" id="KW-0067">ATP-binding</keyword>
<protein>
    <submittedName>
        <fullName evidence="2">ATP-binding protein</fullName>
    </submittedName>
</protein>
<dbReference type="Pfam" id="PF13521">
    <property type="entry name" value="AAA_28"/>
    <property type="match status" value="1"/>
</dbReference>
<accession>A0A0J1H545</accession>
<keyword evidence="3" id="KW-1185">Reference proteome</keyword>
<organism evidence="2 3">
    <name type="scientific">Photobacterium ganghwense</name>
    <dbReference type="NCBI Taxonomy" id="320778"/>
    <lineage>
        <taxon>Bacteria</taxon>
        <taxon>Pseudomonadati</taxon>
        <taxon>Pseudomonadota</taxon>
        <taxon>Gammaproteobacteria</taxon>
        <taxon>Vibrionales</taxon>
        <taxon>Vibrionaceae</taxon>
        <taxon>Photobacterium</taxon>
    </lineage>
</organism>
<comment type="caution">
    <text evidence="2">The sequence shown here is derived from an EMBL/GenBank/DDBJ whole genome shotgun (WGS) entry which is preliminary data.</text>
</comment>
<dbReference type="Proteomes" id="UP000035909">
    <property type="component" value="Unassembled WGS sequence"/>
</dbReference>
<dbReference type="AlphaFoldDB" id="A0A0J1H545"/>